<keyword evidence="4" id="KW-1185">Reference proteome</keyword>
<dbReference type="EMBL" id="CM031819">
    <property type="protein sequence ID" value="KAG6637668.1"/>
    <property type="molecule type" value="Genomic_DNA"/>
</dbReference>
<gene>
    <name evidence="2" type="ORF">CIPAW_11G193700</name>
    <name evidence="3" type="ORF">I3842_11G190900</name>
</gene>
<evidence type="ECO:0000313" key="3">
    <source>
        <dbReference type="EMBL" id="KAG6689770.1"/>
    </source>
</evidence>
<accession>A0A8T1P5Z7</accession>
<comment type="caution">
    <text evidence="2">The sequence shown here is derived from an EMBL/GenBank/DDBJ whole genome shotgun (WGS) entry which is preliminary data.</text>
</comment>
<evidence type="ECO:0000313" key="4">
    <source>
        <dbReference type="Proteomes" id="UP000811609"/>
    </source>
</evidence>
<dbReference type="AlphaFoldDB" id="A0A8T1P5Z7"/>
<evidence type="ECO:0000313" key="2">
    <source>
        <dbReference type="EMBL" id="KAG6637668.1"/>
    </source>
</evidence>
<name>A0A8T1P5Z7_CARIL</name>
<dbReference type="OrthoDB" id="955245at2759"/>
<dbReference type="EMBL" id="CM031835">
    <property type="protein sequence ID" value="KAG6689770.1"/>
    <property type="molecule type" value="Genomic_DNA"/>
</dbReference>
<feature type="region of interest" description="Disordered" evidence="1">
    <location>
        <begin position="69"/>
        <end position="125"/>
    </location>
</feature>
<reference evidence="2" key="1">
    <citation type="submission" date="2020-12" db="EMBL/GenBank/DDBJ databases">
        <title>WGS assembly of Carya illinoinensis cv. Pawnee.</title>
        <authorList>
            <person name="Platts A."/>
            <person name="Shu S."/>
            <person name="Wright S."/>
            <person name="Barry K."/>
            <person name="Edger P."/>
            <person name="Pires J.C."/>
            <person name="Schmutz J."/>
        </authorList>
    </citation>
    <scope>NUCLEOTIDE SEQUENCE</scope>
    <source>
        <tissue evidence="2">Leaf</tissue>
    </source>
</reference>
<dbReference type="Proteomes" id="UP000811246">
    <property type="component" value="Chromosome 11"/>
</dbReference>
<evidence type="ECO:0000256" key="1">
    <source>
        <dbReference type="SAM" id="MobiDB-lite"/>
    </source>
</evidence>
<dbReference type="Proteomes" id="UP000811609">
    <property type="component" value="Chromosome 11"/>
</dbReference>
<organism evidence="2 4">
    <name type="scientific">Carya illinoinensis</name>
    <name type="common">Pecan</name>
    <dbReference type="NCBI Taxonomy" id="32201"/>
    <lineage>
        <taxon>Eukaryota</taxon>
        <taxon>Viridiplantae</taxon>
        <taxon>Streptophyta</taxon>
        <taxon>Embryophyta</taxon>
        <taxon>Tracheophyta</taxon>
        <taxon>Spermatophyta</taxon>
        <taxon>Magnoliopsida</taxon>
        <taxon>eudicotyledons</taxon>
        <taxon>Gunneridae</taxon>
        <taxon>Pentapetalae</taxon>
        <taxon>rosids</taxon>
        <taxon>fabids</taxon>
        <taxon>Fagales</taxon>
        <taxon>Juglandaceae</taxon>
        <taxon>Carya</taxon>
    </lineage>
</organism>
<proteinExistence type="predicted"/>
<reference evidence="3" key="2">
    <citation type="submission" date="2021-01" db="EMBL/GenBank/DDBJ databases">
        <authorList>
            <person name="Lovell J.T."/>
            <person name="Bentley N."/>
            <person name="Bhattarai G."/>
            <person name="Jenkins J.W."/>
            <person name="Sreedasyam A."/>
            <person name="Alarcon Y."/>
            <person name="Bock C."/>
            <person name="Boston L."/>
            <person name="Carlson J."/>
            <person name="Cervantes K."/>
            <person name="Clermont K."/>
            <person name="Krom N."/>
            <person name="Kubenka K."/>
            <person name="Mamidi S."/>
            <person name="Mattison C."/>
            <person name="Monteros M."/>
            <person name="Pisani C."/>
            <person name="Plott C."/>
            <person name="Rajasekar S."/>
            <person name="Rhein H.S."/>
            <person name="Rohla C."/>
            <person name="Song M."/>
            <person name="Hilaire R.S."/>
            <person name="Shu S."/>
            <person name="Wells L."/>
            <person name="Wang X."/>
            <person name="Webber J."/>
            <person name="Heerema R.J."/>
            <person name="Klein P."/>
            <person name="Conner P."/>
            <person name="Grauke L."/>
            <person name="Grimwood J."/>
            <person name="Schmutz J."/>
            <person name="Randall J.J."/>
        </authorList>
    </citation>
    <scope>NUCLEOTIDE SEQUENCE</scope>
    <source>
        <tissue evidence="3">Leaf</tissue>
    </source>
</reference>
<sequence>MGGHLFPMINTSLRSSVFLAKPLTAYVYKSVKSYSQASCKESHIRESADQERAPSTALEFKKIAEEKLRETEQGVASQTAFDAMEEATLGDTKLESVKRRSEEHDDGADYRRRGNEEPPEGVKAF</sequence>
<feature type="compositionally biased region" description="Basic and acidic residues" evidence="1">
    <location>
        <begin position="92"/>
        <end position="116"/>
    </location>
</feature>
<protein>
    <submittedName>
        <fullName evidence="2">Uncharacterized protein</fullName>
    </submittedName>
</protein>